<sequence>MSKRDFERKHREEQEATAHAFQEFIQTFQDNSTPPSKLFVKSGILYAKDKENDSEKGKIYNPKPLVKAGSADTIKKAIECARLLKESKIERQKGNEKPKSNLELLKEELRMRHLERDVRTKARNDVIGNINLSCYESDDQTTTNLFVANINPNITEQDLMQIFGVYGPLASVKIMWPRGDEKGRSNNVGFVAFMSRKDGERALENLKNRDDIRIGWGKPVEIPTHPVYIPPELLKLLLPPPQSGLPFNAQPRGQNAIKNLENSGKALYDAVVNVTVPLEKKVLCLIHRVIEFVVREGPLFEAMIMNKEINNPMYQFLFDNKSPHHTYYRWKLFSILNGEGVYNWSNKEFRMFKDGSIWVPPILPDYTRGMPDEFIKSEKTDRKMLSQAQRTRLIHFVQNLNVNRLKIGEAMIFCMNHEEAAKDVVALLTESFENDSTNPGKKMARLFLLSDILYNSGIKKVNTTKKFVSEFENNLLHIFEMLEKCCHNLKSSHERDAFKFRVLKVIRSWDLWKIYQSDFLKQVEQKFLKQAEVMENGDDSATDEPLDGNNLIKRSLQNNVETNESNSNVTILENIKSRRNVQPNLADFIPSKWESVKPEDIEAQAMSTKKIYDLELERQRNVEKHEKKLSEEQRDLLRKIEVLVMQYQDELESGKRKRKRGRSMEEEILQYRKNLMNKYKHKQQIEHTSPISSDSFSSDDERREYNRRKKYRKKDYKDKERHSRHYKN</sequence>
<gene>
    <name evidence="1" type="ORF">MML48_3g00003994</name>
</gene>
<dbReference type="EMBL" id="CM043017">
    <property type="protein sequence ID" value="KAI4465466.1"/>
    <property type="molecule type" value="Genomic_DNA"/>
</dbReference>
<reference evidence="1" key="1">
    <citation type="submission" date="2022-04" db="EMBL/GenBank/DDBJ databases">
        <title>Chromosome-scale genome assembly of Holotrichia oblita Faldermann.</title>
        <authorList>
            <person name="Rongchong L."/>
        </authorList>
    </citation>
    <scope>NUCLEOTIDE SEQUENCE</scope>
    <source>
        <strain evidence="1">81SQS9</strain>
    </source>
</reference>
<organism evidence="1 2">
    <name type="scientific">Holotrichia oblita</name>
    <name type="common">Chafer beetle</name>
    <dbReference type="NCBI Taxonomy" id="644536"/>
    <lineage>
        <taxon>Eukaryota</taxon>
        <taxon>Metazoa</taxon>
        <taxon>Ecdysozoa</taxon>
        <taxon>Arthropoda</taxon>
        <taxon>Hexapoda</taxon>
        <taxon>Insecta</taxon>
        <taxon>Pterygota</taxon>
        <taxon>Neoptera</taxon>
        <taxon>Endopterygota</taxon>
        <taxon>Coleoptera</taxon>
        <taxon>Polyphaga</taxon>
        <taxon>Scarabaeiformia</taxon>
        <taxon>Scarabaeidae</taxon>
        <taxon>Melolonthinae</taxon>
        <taxon>Holotrichia</taxon>
    </lineage>
</organism>
<name>A0ACB9TF76_HOLOL</name>
<dbReference type="Proteomes" id="UP001056778">
    <property type="component" value="Chromosome 3"/>
</dbReference>
<accession>A0ACB9TF76</accession>
<proteinExistence type="predicted"/>
<evidence type="ECO:0000313" key="1">
    <source>
        <dbReference type="EMBL" id="KAI4465466.1"/>
    </source>
</evidence>
<evidence type="ECO:0000313" key="2">
    <source>
        <dbReference type="Proteomes" id="UP001056778"/>
    </source>
</evidence>
<comment type="caution">
    <text evidence="1">The sequence shown here is derived from an EMBL/GenBank/DDBJ whole genome shotgun (WGS) entry which is preliminary data.</text>
</comment>
<protein>
    <submittedName>
        <fullName evidence="1">Rna processing protein</fullName>
    </submittedName>
</protein>
<keyword evidence="2" id="KW-1185">Reference proteome</keyword>